<gene>
    <name evidence="3" type="ORF">AFK71_13465</name>
</gene>
<dbReference type="Proteomes" id="UP000036780">
    <property type="component" value="Unassembled WGS sequence"/>
</dbReference>
<dbReference type="PATRIC" id="fig|1473.5.peg.1297"/>
<dbReference type="EMBL" id="LGTO01000007">
    <property type="protein sequence ID" value="KNE19489.1"/>
    <property type="molecule type" value="Genomic_DNA"/>
</dbReference>
<dbReference type="InterPro" id="IPR050345">
    <property type="entry name" value="Aliph_Amidase/BUP"/>
</dbReference>
<evidence type="ECO:0000313" key="4">
    <source>
        <dbReference type="Proteomes" id="UP000036780"/>
    </source>
</evidence>
<keyword evidence="4" id="KW-1185">Reference proteome</keyword>
<dbReference type="InterPro" id="IPR003010">
    <property type="entry name" value="C-N_Hydrolase"/>
</dbReference>
<name>A0A0L0QLT3_VIRPA</name>
<keyword evidence="1 3" id="KW-0378">Hydrolase</keyword>
<protein>
    <submittedName>
        <fullName evidence="3">Carbon-nitrogen hydrolase</fullName>
    </submittedName>
</protein>
<dbReference type="Pfam" id="PF00795">
    <property type="entry name" value="CN_hydrolase"/>
    <property type="match status" value="1"/>
</dbReference>
<evidence type="ECO:0000313" key="3">
    <source>
        <dbReference type="EMBL" id="KNE19489.1"/>
    </source>
</evidence>
<reference evidence="4" key="1">
    <citation type="submission" date="2015-07" db="EMBL/GenBank/DDBJ databases">
        <title>Fjat-10053 dsm26.</title>
        <authorList>
            <person name="Liu B."/>
            <person name="Wang J."/>
            <person name="Zhu Y."/>
            <person name="Liu G."/>
            <person name="Chen Q."/>
            <person name="Chen Z."/>
            <person name="Lan J."/>
            <person name="Che J."/>
            <person name="Ge C."/>
            <person name="Shi H."/>
            <person name="Pan Z."/>
            <person name="Liu X."/>
        </authorList>
    </citation>
    <scope>NUCLEOTIDE SEQUENCE [LARGE SCALE GENOMIC DNA]</scope>
    <source>
        <strain evidence="4">DSM 26</strain>
    </source>
</reference>
<sequence>MELSSLTKKVSIGIIQMEAKLGDVEFNLQKAVKFIKQAASQGSDIVCLPELFSTGYHLAYLKEKTNELGLKYFQQSVEILRQAAKENNVYVIAPIVEQRELAGVAYNSAFVFDREGNIVGSFAKAHLWALERFYFKEGSEFPVFDTDFGKIGIAICYDAGFPEVSRSLCLQGANIIFVPSAWRIEDEDMWDLNLPQRALENVLFTVGVNSVGDQHGLHLFGKSKVCNPRGQIIKELPKDKESVEVIEIDLEDIRKYRTEISYLRDRKPFMYHLLTEK</sequence>
<evidence type="ECO:0000259" key="2">
    <source>
        <dbReference type="PROSITE" id="PS50263"/>
    </source>
</evidence>
<dbReference type="SUPFAM" id="SSF56317">
    <property type="entry name" value="Carbon-nitrogen hydrolase"/>
    <property type="match status" value="1"/>
</dbReference>
<accession>A0A0L0QLT3</accession>
<evidence type="ECO:0000256" key="1">
    <source>
        <dbReference type="ARBA" id="ARBA00022801"/>
    </source>
</evidence>
<dbReference type="PANTHER" id="PTHR43674:SF2">
    <property type="entry name" value="BETA-UREIDOPROPIONASE"/>
    <property type="match status" value="1"/>
</dbReference>
<dbReference type="InterPro" id="IPR036526">
    <property type="entry name" value="C-N_Hydrolase_sf"/>
</dbReference>
<dbReference type="Gene3D" id="3.60.110.10">
    <property type="entry name" value="Carbon-nitrogen hydrolase"/>
    <property type="match status" value="1"/>
</dbReference>
<dbReference type="PROSITE" id="PS50263">
    <property type="entry name" value="CN_HYDROLASE"/>
    <property type="match status" value="1"/>
</dbReference>
<comment type="caution">
    <text evidence="3">The sequence shown here is derived from an EMBL/GenBank/DDBJ whole genome shotgun (WGS) entry which is preliminary data.</text>
</comment>
<proteinExistence type="predicted"/>
<dbReference type="AlphaFoldDB" id="A0A0L0QLT3"/>
<dbReference type="GO" id="GO:0016811">
    <property type="term" value="F:hydrolase activity, acting on carbon-nitrogen (but not peptide) bonds, in linear amides"/>
    <property type="evidence" value="ECO:0007669"/>
    <property type="project" value="TreeGrafter"/>
</dbReference>
<organism evidence="3 4">
    <name type="scientific">Virgibacillus pantothenticus</name>
    <dbReference type="NCBI Taxonomy" id="1473"/>
    <lineage>
        <taxon>Bacteria</taxon>
        <taxon>Bacillati</taxon>
        <taxon>Bacillota</taxon>
        <taxon>Bacilli</taxon>
        <taxon>Bacillales</taxon>
        <taxon>Bacillaceae</taxon>
        <taxon>Virgibacillus</taxon>
    </lineage>
</organism>
<dbReference type="PANTHER" id="PTHR43674">
    <property type="entry name" value="NITRILASE C965.09-RELATED"/>
    <property type="match status" value="1"/>
</dbReference>
<feature type="domain" description="CN hydrolase" evidence="2">
    <location>
        <begin position="10"/>
        <end position="250"/>
    </location>
</feature>